<dbReference type="EMBL" id="WUUL01000013">
    <property type="protein sequence ID" value="MXQ55351.1"/>
    <property type="molecule type" value="Genomic_DNA"/>
</dbReference>
<evidence type="ECO:0000256" key="3">
    <source>
        <dbReference type="PIRSR" id="PIRSR603782-1"/>
    </source>
</evidence>
<feature type="binding site" evidence="3">
    <location>
        <position position="83"/>
    </location>
    <ligand>
        <name>Cu cation</name>
        <dbReference type="ChEBI" id="CHEBI:23378"/>
    </ligand>
</feature>
<sequence>MIHKTKCLFVCVLILSFFIVACSRPSTNPPEQQTAAQNDVTDLNWQVPDFQAVDQTNKTVTKDTLKGKVWLTHFLFTRCPNICPPMTANLARVQKAVEKEGIPATMVSFTVDPEHDKSDVLKKFGEDHGANLTNWHFLTGYSFEYIQKIATDAFKGQVSKVNTNDPKTVLFNHPSQFYLVDQTGKVRKFYDGLKPNVKQLVADVKQLEQEGK</sequence>
<dbReference type="Pfam" id="PF02630">
    <property type="entry name" value="SCO1-SenC"/>
    <property type="match status" value="1"/>
</dbReference>
<keyword evidence="5" id="KW-0732">Signal</keyword>
<dbReference type="AlphaFoldDB" id="A0A6I4VXE5"/>
<dbReference type="SUPFAM" id="SSF52833">
    <property type="entry name" value="Thioredoxin-like"/>
    <property type="match status" value="1"/>
</dbReference>
<evidence type="ECO:0000256" key="4">
    <source>
        <dbReference type="PIRSR" id="PIRSR603782-2"/>
    </source>
</evidence>
<comment type="similarity">
    <text evidence="1">Belongs to the SCO1/2 family.</text>
</comment>
<dbReference type="GO" id="GO:0046872">
    <property type="term" value="F:metal ion binding"/>
    <property type="evidence" value="ECO:0007669"/>
    <property type="project" value="UniProtKB-KW"/>
</dbReference>
<proteinExistence type="inferred from homology"/>
<evidence type="ECO:0000313" key="7">
    <source>
        <dbReference type="EMBL" id="MXQ55351.1"/>
    </source>
</evidence>
<dbReference type="RefSeq" id="WP_160802700.1">
    <property type="nucleotide sequence ID" value="NZ_WUUL01000013.1"/>
</dbReference>
<name>A0A6I4VXE5_9BACL</name>
<dbReference type="PROSITE" id="PS51352">
    <property type="entry name" value="THIOREDOXIN_2"/>
    <property type="match status" value="1"/>
</dbReference>
<feature type="disulfide bond" description="Redox-active" evidence="4">
    <location>
        <begin position="79"/>
        <end position="83"/>
    </location>
</feature>
<accession>A0A6I4VXE5</accession>
<dbReference type="InterPro" id="IPR013766">
    <property type="entry name" value="Thioredoxin_domain"/>
</dbReference>
<keyword evidence="4" id="KW-1015">Disulfide bond</keyword>
<comment type="caution">
    <text evidence="7">The sequence shown here is derived from an EMBL/GenBank/DDBJ whole genome shotgun (WGS) entry which is preliminary data.</text>
</comment>
<feature type="signal peptide" evidence="5">
    <location>
        <begin position="1"/>
        <end position="21"/>
    </location>
</feature>
<feature type="binding site" evidence="3">
    <location>
        <position position="173"/>
    </location>
    <ligand>
        <name>Cu cation</name>
        <dbReference type="ChEBI" id="CHEBI:23378"/>
    </ligand>
</feature>
<feature type="binding site" evidence="3">
    <location>
        <position position="79"/>
    </location>
    <ligand>
        <name>Cu cation</name>
        <dbReference type="ChEBI" id="CHEBI:23378"/>
    </ligand>
</feature>
<evidence type="ECO:0000256" key="2">
    <source>
        <dbReference type="ARBA" id="ARBA00023008"/>
    </source>
</evidence>
<keyword evidence="2 3" id="KW-0186">Copper</keyword>
<evidence type="ECO:0000256" key="1">
    <source>
        <dbReference type="ARBA" id="ARBA00010996"/>
    </source>
</evidence>
<dbReference type="PANTHER" id="PTHR12151:SF25">
    <property type="entry name" value="LINALOOL DEHYDRATASE_ISOMERASE DOMAIN-CONTAINING PROTEIN"/>
    <property type="match status" value="1"/>
</dbReference>
<dbReference type="Proteomes" id="UP000430692">
    <property type="component" value="Unassembled WGS sequence"/>
</dbReference>
<keyword evidence="8" id="KW-1185">Reference proteome</keyword>
<dbReference type="Gene3D" id="3.40.30.10">
    <property type="entry name" value="Glutaredoxin"/>
    <property type="match status" value="1"/>
</dbReference>
<keyword evidence="3" id="KW-0479">Metal-binding</keyword>
<evidence type="ECO:0000256" key="5">
    <source>
        <dbReference type="SAM" id="SignalP"/>
    </source>
</evidence>
<dbReference type="PANTHER" id="PTHR12151">
    <property type="entry name" value="ELECTRON TRANSPORT PROTIN SCO1/SENC FAMILY MEMBER"/>
    <property type="match status" value="1"/>
</dbReference>
<protein>
    <submittedName>
        <fullName evidence="7">SCO family protein</fullName>
    </submittedName>
</protein>
<organism evidence="7 8">
    <name type="scientific">Shimazuella alba</name>
    <dbReference type="NCBI Taxonomy" id="2690964"/>
    <lineage>
        <taxon>Bacteria</taxon>
        <taxon>Bacillati</taxon>
        <taxon>Bacillota</taxon>
        <taxon>Bacilli</taxon>
        <taxon>Bacillales</taxon>
        <taxon>Thermoactinomycetaceae</taxon>
        <taxon>Shimazuella</taxon>
    </lineage>
</organism>
<feature type="domain" description="Thioredoxin" evidence="6">
    <location>
        <begin position="41"/>
        <end position="209"/>
    </location>
</feature>
<gene>
    <name evidence="7" type="ORF">GSM42_16845</name>
</gene>
<dbReference type="PROSITE" id="PS51257">
    <property type="entry name" value="PROKAR_LIPOPROTEIN"/>
    <property type="match status" value="1"/>
</dbReference>
<dbReference type="CDD" id="cd02968">
    <property type="entry name" value="SCO"/>
    <property type="match status" value="1"/>
</dbReference>
<evidence type="ECO:0000259" key="6">
    <source>
        <dbReference type="PROSITE" id="PS51352"/>
    </source>
</evidence>
<reference evidence="7 8" key="1">
    <citation type="submission" date="2019-12" db="EMBL/GenBank/DDBJ databases">
        <title>Whole-genome analyses of novel actinobacteria.</title>
        <authorList>
            <person name="Sahin N."/>
            <person name="Saygin H."/>
        </authorList>
    </citation>
    <scope>NUCLEOTIDE SEQUENCE [LARGE SCALE GENOMIC DNA]</scope>
    <source>
        <strain evidence="7 8">KC615</strain>
    </source>
</reference>
<evidence type="ECO:0000313" key="8">
    <source>
        <dbReference type="Proteomes" id="UP000430692"/>
    </source>
</evidence>
<dbReference type="InterPro" id="IPR036249">
    <property type="entry name" value="Thioredoxin-like_sf"/>
</dbReference>
<feature type="chain" id="PRO_5038446815" evidence="5">
    <location>
        <begin position="22"/>
        <end position="212"/>
    </location>
</feature>
<dbReference type="InterPro" id="IPR003782">
    <property type="entry name" value="SCO1/SenC"/>
</dbReference>